<reference evidence="14 15" key="1">
    <citation type="submission" date="2020-05" db="EMBL/GenBank/DDBJ databases">
        <authorList>
            <person name="Ruan W."/>
            <person name="Jeon C.O."/>
            <person name="Chun B.H."/>
        </authorList>
    </citation>
    <scope>NUCLEOTIDE SEQUENCE [LARGE SCALE GENOMIC DNA]</scope>
    <source>
        <strain evidence="14 15">TBZ9</strain>
    </source>
</reference>
<comment type="pathway">
    <text evidence="1">Cofactor biosynthesis; tetrahydrofolate biosynthesis; 2-amino-4-hydroxy-6-hydroxymethyl-7,8-dihydropteridine diphosphate from 7,8-dihydroneopterin triphosphate: step 4/4.</text>
</comment>
<evidence type="ECO:0000256" key="3">
    <source>
        <dbReference type="ARBA" id="ARBA00013253"/>
    </source>
</evidence>
<evidence type="ECO:0000256" key="7">
    <source>
        <dbReference type="ARBA" id="ARBA00022777"/>
    </source>
</evidence>
<evidence type="ECO:0000256" key="9">
    <source>
        <dbReference type="ARBA" id="ARBA00022909"/>
    </source>
</evidence>
<dbReference type="CDD" id="cd00483">
    <property type="entry name" value="HPPK"/>
    <property type="match status" value="1"/>
</dbReference>
<keyword evidence="9" id="KW-0289">Folate biosynthesis</keyword>
<evidence type="ECO:0000256" key="5">
    <source>
        <dbReference type="ARBA" id="ARBA00022679"/>
    </source>
</evidence>
<evidence type="ECO:0000256" key="12">
    <source>
        <dbReference type="ARBA" id="ARBA00033413"/>
    </source>
</evidence>
<proteinExistence type="inferred from homology"/>
<dbReference type="AlphaFoldDB" id="A0A7Y3TWK6"/>
<keyword evidence="8" id="KW-0067">ATP-binding</keyword>
<dbReference type="UniPathway" id="UPA00077">
    <property type="reaction ID" value="UER00155"/>
</dbReference>
<dbReference type="RefSeq" id="WP_171701833.1">
    <property type="nucleotide sequence ID" value="NZ_JABFHI010000002.1"/>
</dbReference>
<evidence type="ECO:0000256" key="8">
    <source>
        <dbReference type="ARBA" id="ARBA00022840"/>
    </source>
</evidence>
<dbReference type="Proteomes" id="UP000588806">
    <property type="component" value="Unassembled WGS sequence"/>
</dbReference>
<feature type="domain" description="7,8-dihydro-6-hydroxymethylpterin-pyrophosphokinase" evidence="13">
    <location>
        <begin position="91"/>
        <end position="102"/>
    </location>
</feature>
<evidence type="ECO:0000256" key="6">
    <source>
        <dbReference type="ARBA" id="ARBA00022741"/>
    </source>
</evidence>
<comment type="function">
    <text evidence="10">Catalyzes the transfer of pyrophosphate from adenosine triphosphate (ATP) to 6-hydroxymethyl-7,8-dihydropterin, an enzymatic step in folate biosynthesis pathway.</text>
</comment>
<evidence type="ECO:0000313" key="14">
    <source>
        <dbReference type="EMBL" id="NOG31374.1"/>
    </source>
</evidence>
<dbReference type="NCBIfam" id="TIGR01498">
    <property type="entry name" value="folK"/>
    <property type="match status" value="1"/>
</dbReference>
<name>A0A7Y3TWK6_9GAMM</name>
<dbReference type="SUPFAM" id="SSF55083">
    <property type="entry name" value="6-hydroxymethyl-7,8-dihydropterin pyrophosphokinase, HPPK"/>
    <property type="match status" value="1"/>
</dbReference>
<keyword evidence="15" id="KW-1185">Reference proteome</keyword>
<reference evidence="14 15" key="2">
    <citation type="submission" date="2020-06" db="EMBL/GenBank/DDBJ databases">
        <title>Halomonas songnenensis sp. nov., a moderately halophilic bacterium isolated from saline and alkaline soils.</title>
        <authorList>
            <person name="Jiang J."/>
            <person name="Pan Y."/>
        </authorList>
    </citation>
    <scope>NUCLEOTIDE SEQUENCE [LARGE SCALE GENOMIC DNA]</scope>
    <source>
        <strain evidence="14 15">TBZ9</strain>
    </source>
</reference>
<evidence type="ECO:0000256" key="4">
    <source>
        <dbReference type="ARBA" id="ARBA00016218"/>
    </source>
</evidence>
<comment type="caution">
    <text evidence="14">The sequence shown here is derived from an EMBL/GenBank/DDBJ whole genome shotgun (WGS) entry which is preliminary data.</text>
</comment>
<accession>A0A7Y3TWK6</accession>
<dbReference type="PROSITE" id="PS00794">
    <property type="entry name" value="HPPK"/>
    <property type="match status" value="1"/>
</dbReference>
<keyword evidence="6" id="KW-0547">Nucleotide-binding</keyword>
<dbReference type="GO" id="GO:0046656">
    <property type="term" value="P:folic acid biosynthetic process"/>
    <property type="evidence" value="ECO:0007669"/>
    <property type="project" value="UniProtKB-KW"/>
</dbReference>
<keyword evidence="5 14" id="KW-0808">Transferase</keyword>
<organism evidence="14 15">
    <name type="scientific">Vreelandella azerica</name>
    <dbReference type="NCBI Taxonomy" id="2732867"/>
    <lineage>
        <taxon>Bacteria</taxon>
        <taxon>Pseudomonadati</taxon>
        <taxon>Pseudomonadota</taxon>
        <taxon>Gammaproteobacteria</taxon>
        <taxon>Oceanospirillales</taxon>
        <taxon>Halomonadaceae</taxon>
        <taxon>Vreelandella</taxon>
    </lineage>
</organism>
<dbReference type="GO" id="GO:0016301">
    <property type="term" value="F:kinase activity"/>
    <property type="evidence" value="ECO:0007669"/>
    <property type="project" value="UniProtKB-KW"/>
</dbReference>
<evidence type="ECO:0000259" key="13">
    <source>
        <dbReference type="PROSITE" id="PS00794"/>
    </source>
</evidence>
<evidence type="ECO:0000256" key="11">
    <source>
        <dbReference type="ARBA" id="ARBA00029766"/>
    </source>
</evidence>
<evidence type="ECO:0000256" key="1">
    <source>
        <dbReference type="ARBA" id="ARBA00005051"/>
    </source>
</evidence>
<dbReference type="GO" id="GO:0003848">
    <property type="term" value="F:2-amino-4-hydroxy-6-hydroxymethyldihydropteridine diphosphokinase activity"/>
    <property type="evidence" value="ECO:0007669"/>
    <property type="project" value="UniProtKB-EC"/>
</dbReference>
<dbReference type="PANTHER" id="PTHR43071">
    <property type="entry name" value="2-AMINO-4-HYDROXY-6-HYDROXYMETHYLDIHYDROPTERIDINE PYROPHOSPHOKINASE"/>
    <property type="match status" value="1"/>
</dbReference>
<evidence type="ECO:0000256" key="2">
    <source>
        <dbReference type="ARBA" id="ARBA00005810"/>
    </source>
</evidence>
<dbReference type="InterPro" id="IPR000550">
    <property type="entry name" value="Hppk"/>
</dbReference>
<dbReference type="InterPro" id="IPR035907">
    <property type="entry name" value="Hppk_sf"/>
</dbReference>
<evidence type="ECO:0000313" key="15">
    <source>
        <dbReference type="Proteomes" id="UP000588806"/>
    </source>
</evidence>
<comment type="similarity">
    <text evidence="2">Belongs to the HPPK family.</text>
</comment>
<dbReference type="EMBL" id="JABFHI010000002">
    <property type="protein sequence ID" value="NOG31374.1"/>
    <property type="molecule type" value="Genomic_DNA"/>
</dbReference>
<gene>
    <name evidence="14" type="primary">folK</name>
    <name evidence="14" type="ORF">HLB35_05605</name>
</gene>
<dbReference type="Gene3D" id="3.30.70.560">
    <property type="entry name" value="7,8-Dihydro-6-hydroxymethylpterin-pyrophosphokinase HPPK"/>
    <property type="match status" value="1"/>
</dbReference>
<sequence length="162" mass="18542">MPIFSRAYIGLGSNLDQPVEQVRRALDELNQLPLTRLVSASPLYCSSPIGPQDQDDFINAAAAVDTQLSPLALLDQLQALEQRHRRQRERRWGPRTLDLDLLLFDQLDLDHPRLRLPHPEIRARRFVLCPLQDIAPQLTLFEKLLSHWLNALPQSDSVTLLD</sequence>
<dbReference type="GO" id="GO:0046654">
    <property type="term" value="P:tetrahydrofolate biosynthetic process"/>
    <property type="evidence" value="ECO:0007669"/>
    <property type="project" value="UniProtKB-UniPathway"/>
</dbReference>
<dbReference type="GO" id="GO:0005524">
    <property type="term" value="F:ATP binding"/>
    <property type="evidence" value="ECO:0007669"/>
    <property type="project" value="UniProtKB-KW"/>
</dbReference>
<evidence type="ECO:0000256" key="10">
    <source>
        <dbReference type="ARBA" id="ARBA00029409"/>
    </source>
</evidence>
<keyword evidence="7 14" id="KW-0418">Kinase</keyword>
<dbReference type="PANTHER" id="PTHR43071:SF1">
    <property type="entry name" value="2-AMINO-4-HYDROXY-6-HYDROXYMETHYLDIHYDROPTERIDINE PYROPHOSPHOKINASE"/>
    <property type="match status" value="1"/>
</dbReference>
<dbReference type="Pfam" id="PF01288">
    <property type="entry name" value="HPPK"/>
    <property type="match status" value="1"/>
</dbReference>
<dbReference type="EC" id="2.7.6.3" evidence="3"/>
<protein>
    <recommendedName>
        <fullName evidence="4">2-amino-4-hydroxy-6-hydroxymethyldihydropteridine pyrophosphokinase</fullName>
        <ecNumber evidence="3">2.7.6.3</ecNumber>
    </recommendedName>
    <alternativeName>
        <fullName evidence="11">6-hydroxymethyl-7,8-dihydropterin pyrophosphokinase</fullName>
    </alternativeName>
    <alternativeName>
        <fullName evidence="12">7,8-dihydro-6-hydroxymethylpterin-pyrophosphokinase</fullName>
    </alternativeName>
</protein>